<feature type="domain" description="Rubisco LSMT substrate-binding" evidence="5">
    <location>
        <begin position="342"/>
        <end position="435"/>
    </location>
</feature>
<evidence type="ECO:0000256" key="1">
    <source>
        <dbReference type="ARBA" id="ARBA00022603"/>
    </source>
</evidence>
<sequence length="857" mass="98289">MRWLVVLGICCIGARCSGEEDVCDSFGNWFMSLGGQADNVALGDFEYFGQGVLATKDVYEGDELMRLPLANVIYHDNLAKSSQGARLIAKELKLRPHSMIACFILLEKAKGDSSAWSLYMDLLPKKSYSGWSYSKEVLAELNDTRLEKKLFNLGQVVNSNWQEVAHDVLEEALKLDKVSLDTEFFSLDWFRYAHGLVESRALNVQGGLYLVPFADMFNYKSHPRPRRASNGDFFLQHHVLTDTDFIIKADRDTEAGEQVFMDYGDNSNEIYFTFHGFVPDYNPFACFELANSVPRKGFTDSYINLRDRLVTALHMPANPRECLRWNTINKVWAHSPVNMMGRILKMSDAQARECIEQVSNAKNRKSFGTAARKCLHAVESTTEELISRMKALEDSYKTTLEEDLEKLTKLEAPSTMEGEQKQITFRYRVAQKQLLRETLEFVQTGKMPEREKAAQTVLTIAEADEKLTENGRATKEELEQALKRPLEEKIEMLNAWVKDQKFPVQKIVAAAVPGLRVGTLATSPIKENEPYLVVPKRAVMDLHTSQKSDVYPYLHHISVNLDRSDDFHELLVFLMFEYFVKGPESTWWPYLALLPSSTEMYPPAFYDNEQLAILTGHPIRNEIVRNRDRILSTFGKVKTYLYRTLGEKFLPPDVFTKENYLWAHSILDSRSIWWNGQRHLVPLLDMVNCKTDGLRVHSTTVDLSLGGAVTRAAATYEKEEQVFEDYGQPNSIYFLFHGFSLENNPYDCVEYIADLDTEQLERFSLFKHGNPKHPDATQRVRFCIKSPLSSNEDLIVSFGVDDMARPKKALEKTHQTLVATLRGRTFEPESKFYGPFLFMKRQIQLLEDLISQFKDLK</sequence>
<dbReference type="SUPFAM" id="SSF82199">
    <property type="entry name" value="SET domain"/>
    <property type="match status" value="2"/>
</dbReference>
<dbReference type="SUPFAM" id="SSF81822">
    <property type="entry name" value="RuBisCo LSMT C-terminal, substrate-binding domain"/>
    <property type="match status" value="1"/>
</dbReference>
<dbReference type="InterPro" id="IPR046341">
    <property type="entry name" value="SET_dom_sf"/>
</dbReference>
<keyword evidence="1" id="KW-0489">Methyltransferase</keyword>
<feature type="chain" id="PRO_5030556729" description="Rubisco LSMT substrate-binding domain-containing protein" evidence="4">
    <location>
        <begin position="19"/>
        <end position="857"/>
    </location>
</feature>
<dbReference type="InterPro" id="IPR036464">
    <property type="entry name" value="Rubisco_LSMT_subst-bd_sf"/>
</dbReference>
<evidence type="ECO:0000313" key="6">
    <source>
        <dbReference type="EMBL" id="CAD9671307.1"/>
    </source>
</evidence>
<dbReference type="InterPro" id="IPR015353">
    <property type="entry name" value="Rubisco_LSMT_subst-bd"/>
</dbReference>
<dbReference type="GO" id="GO:0032259">
    <property type="term" value="P:methylation"/>
    <property type="evidence" value="ECO:0007669"/>
    <property type="project" value="UniProtKB-KW"/>
</dbReference>
<dbReference type="EMBL" id="HBHK01005905">
    <property type="protein sequence ID" value="CAD9671307.1"/>
    <property type="molecule type" value="Transcribed_RNA"/>
</dbReference>
<keyword evidence="4" id="KW-0732">Signal</keyword>
<accession>A0A7S2W7L9</accession>
<dbReference type="Pfam" id="PF09273">
    <property type="entry name" value="Rubis-subs-bind"/>
    <property type="match status" value="1"/>
</dbReference>
<evidence type="ECO:0000256" key="4">
    <source>
        <dbReference type="SAM" id="SignalP"/>
    </source>
</evidence>
<dbReference type="CDD" id="cd10527">
    <property type="entry name" value="SET_LSMT"/>
    <property type="match status" value="2"/>
</dbReference>
<evidence type="ECO:0000256" key="3">
    <source>
        <dbReference type="ARBA" id="ARBA00022691"/>
    </source>
</evidence>
<reference evidence="6" key="1">
    <citation type="submission" date="2021-01" db="EMBL/GenBank/DDBJ databases">
        <authorList>
            <person name="Corre E."/>
            <person name="Pelletier E."/>
            <person name="Niang G."/>
            <person name="Scheremetjew M."/>
            <person name="Finn R."/>
            <person name="Kale V."/>
            <person name="Holt S."/>
            <person name="Cochrane G."/>
            <person name="Meng A."/>
            <person name="Brown T."/>
            <person name="Cohen L."/>
        </authorList>
    </citation>
    <scope>NUCLEOTIDE SEQUENCE</scope>
    <source>
        <strain evidence="6">NY070348D</strain>
    </source>
</reference>
<dbReference type="AlphaFoldDB" id="A0A7S2W7L9"/>
<feature type="non-terminal residue" evidence="6">
    <location>
        <position position="857"/>
    </location>
</feature>
<keyword evidence="2" id="KW-0808">Transferase</keyword>
<protein>
    <recommendedName>
        <fullName evidence="5">Rubisco LSMT substrate-binding domain-containing protein</fullName>
    </recommendedName>
</protein>
<dbReference type="InterPro" id="IPR050600">
    <property type="entry name" value="SETD3_SETD6_MTase"/>
</dbReference>
<dbReference type="PANTHER" id="PTHR13271">
    <property type="entry name" value="UNCHARACTERIZED PUTATIVE METHYLTRANSFERASE"/>
    <property type="match status" value="1"/>
</dbReference>
<evidence type="ECO:0000259" key="5">
    <source>
        <dbReference type="Pfam" id="PF09273"/>
    </source>
</evidence>
<organism evidence="6">
    <name type="scientific">Mucochytrium quahogii</name>
    <dbReference type="NCBI Taxonomy" id="96639"/>
    <lineage>
        <taxon>Eukaryota</taxon>
        <taxon>Sar</taxon>
        <taxon>Stramenopiles</taxon>
        <taxon>Bigyra</taxon>
        <taxon>Labyrinthulomycetes</taxon>
        <taxon>Thraustochytrida</taxon>
        <taxon>Thraustochytriidae</taxon>
        <taxon>Mucochytrium</taxon>
    </lineage>
</organism>
<dbReference type="GO" id="GO:0016279">
    <property type="term" value="F:protein-lysine N-methyltransferase activity"/>
    <property type="evidence" value="ECO:0007669"/>
    <property type="project" value="TreeGrafter"/>
</dbReference>
<proteinExistence type="predicted"/>
<evidence type="ECO:0000256" key="2">
    <source>
        <dbReference type="ARBA" id="ARBA00022679"/>
    </source>
</evidence>
<keyword evidence="3" id="KW-0949">S-adenosyl-L-methionine</keyword>
<gene>
    <name evidence="6" type="ORF">QSP1433_LOCUS3503</name>
</gene>
<name>A0A7S2W7L9_9STRA</name>
<feature type="signal peptide" evidence="4">
    <location>
        <begin position="1"/>
        <end position="18"/>
    </location>
</feature>
<dbReference type="Gene3D" id="3.90.1410.10">
    <property type="entry name" value="set domain protein methyltransferase, domain 1"/>
    <property type="match status" value="2"/>
</dbReference>